<dbReference type="Pfam" id="PF07811">
    <property type="entry name" value="TadE"/>
    <property type="match status" value="1"/>
</dbReference>
<dbReference type="EMBL" id="MSPP01000003">
    <property type="protein sequence ID" value="OUD09192.1"/>
    <property type="molecule type" value="Genomic_DNA"/>
</dbReference>
<reference evidence="2 3" key="1">
    <citation type="submission" date="2016-12" db="EMBL/GenBank/DDBJ databases">
        <title>The draft genome sequence of HSLHS2.</title>
        <authorList>
            <person name="Hu D."/>
            <person name="Wang L."/>
            <person name="Shao Z."/>
        </authorList>
    </citation>
    <scope>NUCLEOTIDE SEQUENCE [LARGE SCALE GENOMIC DNA]</scope>
    <source>
        <strain evidence="2">MCCC 1A06712</strain>
    </source>
</reference>
<dbReference type="InterPro" id="IPR012495">
    <property type="entry name" value="TadE-like_dom"/>
</dbReference>
<evidence type="ECO:0000259" key="1">
    <source>
        <dbReference type="Pfam" id="PF07811"/>
    </source>
</evidence>
<protein>
    <recommendedName>
        <fullName evidence="1">TadE-like domain-containing protein</fullName>
    </recommendedName>
</protein>
<dbReference type="Proteomes" id="UP000194664">
    <property type="component" value="Unassembled WGS sequence"/>
</dbReference>
<proteinExistence type="predicted"/>
<sequence length="181" mass="19808">MTHILSLLARPFGRFARNESGSATVEFALVFPIYLTLMLSAFESGILMTRQVMLERGVDMAIRDVRIGTMATVDYTTLRDAICDYAGMLPECETSLKIEMRPVDLKNWTDIPGAPDCIDRDDPAAPLVAFNEGGANQMVVVRACALFNPVFPTIGLGAKIPRESGDEYALVAMSAFVKEPL</sequence>
<dbReference type="AlphaFoldDB" id="A0A251WXU0"/>
<name>A0A251WXU0_9RHOB</name>
<gene>
    <name evidence="2" type="ORF">BVC71_10850</name>
</gene>
<feature type="domain" description="TadE-like" evidence="1">
    <location>
        <begin position="21"/>
        <end position="63"/>
    </location>
</feature>
<dbReference type="RefSeq" id="WP_086451668.1">
    <property type="nucleotide sequence ID" value="NZ_MSPP01000003.1"/>
</dbReference>
<accession>A0A251WXU0</accession>
<evidence type="ECO:0000313" key="2">
    <source>
        <dbReference type="EMBL" id="OUD09192.1"/>
    </source>
</evidence>
<organism evidence="2 3">
    <name type="scientific">Marivivens niveibacter</name>
    <dbReference type="NCBI Taxonomy" id="1930667"/>
    <lineage>
        <taxon>Bacteria</taxon>
        <taxon>Pseudomonadati</taxon>
        <taxon>Pseudomonadota</taxon>
        <taxon>Alphaproteobacteria</taxon>
        <taxon>Rhodobacterales</taxon>
        <taxon>Paracoccaceae</taxon>
        <taxon>Marivivens group</taxon>
        <taxon>Marivivens</taxon>
    </lineage>
</organism>
<evidence type="ECO:0000313" key="3">
    <source>
        <dbReference type="Proteomes" id="UP000194664"/>
    </source>
</evidence>
<dbReference type="OrthoDB" id="7907064at2"/>
<keyword evidence="3" id="KW-1185">Reference proteome</keyword>
<comment type="caution">
    <text evidence="2">The sequence shown here is derived from an EMBL/GenBank/DDBJ whole genome shotgun (WGS) entry which is preliminary data.</text>
</comment>